<feature type="signal peptide" evidence="1">
    <location>
        <begin position="1"/>
        <end position="24"/>
    </location>
</feature>
<reference evidence="3 5" key="2">
    <citation type="submission" date="2019-03" db="EMBL/GenBank/DDBJ databases">
        <title>Genomic Encyclopedia of Type Strains, Phase IV (KMG-IV): sequencing the most valuable type-strain genomes for metagenomic binning, comparative biology and taxonomic classification.</title>
        <authorList>
            <person name="Goeker M."/>
        </authorList>
    </citation>
    <scope>NUCLEOTIDE SEQUENCE [LARGE SCALE GENOMIC DNA]</scope>
    <source>
        <strain evidence="3 5">DSM 3764</strain>
    </source>
</reference>
<evidence type="ECO:0000313" key="2">
    <source>
        <dbReference type="EMBL" id="STQ91706.1"/>
    </source>
</evidence>
<keyword evidence="1" id="KW-0732">Signal</keyword>
<evidence type="ECO:0008006" key="6">
    <source>
        <dbReference type="Google" id="ProtNLM"/>
    </source>
</evidence>
<feature type="chain" id="PRO_5016822020" description="Cytochrome c domain-containing protein" evidence="1">
    <location>
        <begin position="25"/>
        <end position="489"/>
    </location>
</feature>
<evidence type="ECO:0000313" key="4">
    <source>
        <dbReference type="Proteomes" id="UP000255108"/>
    </source>
</evidence>
<reference evidence="2 4" key="1">
    <citation type="submission" date="2018-06" db="EMBL/GenBank/DDBJ databases">
        <authorList>
            <consortium name="Pathogen Informatics"/>
            <person name="Doyle S."/>
        </authorList>
    </citation>
    <scope>NUCLEOTIDE SEQUENCE [LARGE SCALE GENOMIC DNA]</scope>
    <source>
        <strain evidence="2 4">NCTC11159</strain>
    </source>
</reference>
<protein>
    <recommendedName>
        <fullName evidence="6">Cytochrome c domain-containing protein</fullName>
    </recommendedName>
</protein>
<dbReference type="Proteomes" id="UP000255108">
    <property type="component" value="Unassembled WGS sequence"/>
</dbReference>
<accession>A0A377Q8U6</accession>
<dbReference type="AlphaFoldDB" id="A0A377Q8U6"/>
<dbReference type="Proteomes" id="UP000295794">
    <property type="component" value="Unassembled WGS sequence"/>
</dbReference>
<evidence type="ECO:0000313" key="3">
    <source>
        <dbReference type="EMBL" id="TCU81256.1"/>
    </source>
</evidence>
<name>A0A377Q8U6_9NEIS</name>
<gene>
    <name evidence="3" type="ORF">EV682_1249</name>
    <name evidence="2" type="ORF">NCTC11159_02783</name>
</gene>
<keyword evidence="5" id="KW-1185">Reference proteome</keyword>
<sequence>MLCKYKTKFAWSLMAMTLSTLAYSKPVPLPDPGIQGYRFPEKKNTLMHWINAPTFKNTRSIHLHGWGLWTSLTTASGETEFGLANVPVYLTWLSPSEIRDLPKVVQGLENGAQPVRTFAIDRARQHTHRFKENTPPAAPAPSKISIADSSEKPDTNIYVTMGYNPAAQAFATANNLFSLAALQKFYDEGTGDIRSIPTFPINAVATKPTYKVIRQASLLKGSVYAMPAWPGTPAVTPAIQKNGFPESDWPGCVYINTRNLGATQNSSIDANCKVGPKPGNTYGLGDFIYYPITTANQTQFQLLTKDKALAAGDIVVLMAMHVTSREIDEWTWQTYFWTPNPAHPPLPSSSTIAQSRPAKLKGAAAHYAMAIGYQMVAPNQAITGGKSVGRPVTVYNPYLESDFSANVFDAPPENIGIYNPATNKTFKATTGVQSNCMTCHSSATIVPSDPNQQTNALPYLSNFYVSRDNPSYKGYLLLDFLWSIQGTAK</sequence>
<dbReference type="EMBL" id="UGHR01000001">
    <property type="protein sequence ID" value="STQ91706.1"/>
    <property type="molecule type" value="Genomic_DNA"/>
</dbReference>
<dbReference type="OrthoDB" id="280897at2"/>
<dbReference type="RefSeq" id="WP_115227886.1">
    <property type="nucleotide sequence ID" value="NZ_CAWOLO010000024.1"/>
</dbReference>
<organism evidence="2 4">
    <name type="scientific">Iodobacter fluviatilis</name>
    <dbReference type="NCBI Taxonomy" id="537"/>
    <lineage>
        <taxon>Bacteria</taxon>
        <taxon>Pseudomonadati</taxon>
        <taxon>Pseudomonadota</taxon>
        <taxon>Betaproteobacteria</taxon>
        <taxon>Neisseriales</taxon>
        <taxon>Chitinibacteraceae</taxon>
        <taxon>Iodobacter</taxon>
    </lineage>
</organism>
<evidence type="ECO:0000313" key="5">
    <source>
        <dbReference type="Proteomes" id="UP000295794"/>
    </source>
</evidence>
<proteinExistence type="predicted"/>
<dbReference type="EMBL" id="SMBT01000024">
    <property type="protein sequence ID" value="TCU81256.1"/>
    <property type="molecule type" value="Genomic_DNA"/>
</dbReference>
<evidence type="ECO:0000256" key="1">
    <source>
        <dbReference type="SAM" id="SignalP"/>
    </source>
</evidence>